<evidence type="ECO:0000313" key="3">
    <source>
        <dbReference type="Proteomes" id="UP000248889"/>
    </source>
</evidence>
<dbReference type="InterPro" id="IPR006016">
    <property type="entry name" value="UspA"/>
</dbReference>
<dbReference type="SUPFAM" id="SSF52402">
    <property type="entry name" value="Adenine nucleotide alpha hydrolases-like"/>
    <property type="match status" value="1"/>
</dbReference>
<dbReference type="InterPro" id="IPR014729">
    <property type="entry name" value="Rossmann-like_a/b/a_fold"/>
</dbReference>
<dbReference type="OrthoDB" id="6174426at2"/>
<gene>
    <name evidence="2" type="ORF">DN069_22700</name>
</gene>
<proteinExistence type="predicted"/>
<protein>
    <recommendedName>
        <fullName evidence="1">UspA domain-containing protein</fullName>
    </recommendedName>
</protein>
<feature type="domain" description="UspA" evidence="1">
    <location>
        <begin position="3"/>
        <end position="58"/>
    </location>
</feature>
<organism evidence="2 3">
    <name type="scientific">Streptacidiphilus pinicola</name>
    <dbReference type="NCBI Taxonomy" id="2219663"/>
    <lineage>
        <taxon>Bacteria</taxon>
        <taxon>Bacillati</taxon>
        <taxon>Actinomycetota</taxon>
        <taxon>Actinomycetes</taxon>
        <taxon>Kitasatosporales</taxon>
        <taxon>Streptomycetaceae</taxon>
        <taxon>Streptacidiphilus</taxon>
    </lineage>
</organism>
<dbReference type="CDD" id="cd00293">
    <property type="entry name" value="USP-like"/>
    <property type="match status" value="1"/>
</dbReference>
<dbReference type="EMBL" id="QKYN01000089">
    <property type="protein sequence ID" value="RAG83333.1"/>
    <property type="molecule type" value="Genomic_DNA"/>
</dbReference>
<evidence type="ECO:0000313" key="2">
    <source>
        <dbReference type="EMBL" id="RAG83333.1"/>
    </source>
</evidence>
<accession>A0A2X0IIB6</accession>
<keyword evidence="3" id="KW-1185">Reference proteome</keyword>
<dbReference type="AlphaFoldDB" id="A0A2X0IIB6"/>
<dbReference type="Gene3D" id="3.40.50.620">
    <property type="entry name" value="HUPs"/>
    <property type="match status" value="1"/>
</dbReference>
<dbReference type="RefSeq" id="WP_111503673.1">
    <property type="nucleotide sequence ID" value="NZ_QKYN01000089.1"/>
</dbReference>
<dbReference type="Proteomes" id="UP000248889">
    <property type="component" value="Unassembled WGS sequence"/>
</dbReference>
<comment type="caution">
    <text evidence="2">The sequence shown here is derived from an EMBL/GenBank/DDBJ whole genome shotgun (WGS) entry which is preliminary data.</text>
</comment>
<sequence>MHVICRTGDTGYELARLADEHHAEALVLGAPEHKVHQLFGSVSTRLARHAHCPVVVVP</sequence>
<evidence type="ECO:0000259" key="1">
    <source>
        <dbReference type="Pfam" id="PF00582"/>
    </source>
</evidence>
<dbReference type="Pfam" id="PF00582">
    <property type="entry name" value="Usp"/>
    <property type="match status" value="1"/>
</dbReference>
<reference evidence="2 3" key="1">
    <citation type="submission" date="2018-06" db="EMBL/GenBank/DDBJ databases">
        <title>Streptacidiphilus pinicola sp. nov., isolated from pine grove soil.</title>
        <authorList>
            <person name="Roh S.G."/>
            <person name="Park S."/>
            <person name="Kim M.-K."/>
            <person name="Yun B.-R."/>
            <person name="Park J."/>
            <person name="Kim M.J."/>
            <person name="Kim Y.S."/>
            <person name="Kim S.B."/>
        </authorList>
    </citation>
    <scope>NUCLEOTIDE SEQUENCE [LARGE SCALE GENOMIC DNA]</scope>
    <source>
        <strain evidence="2 3">MMS16-CNU450</strain>
    </source>
</reference>
<name>A0A2X0IIB6_9ACTN</name>